<dbReference type="SMART" id="SM00369">
    <property type="entry name" value="LRR_TYP"/>
    <property type="match status" value="5"/>
</dbReference>
<dbReference type="Pfam" id="PF23598">
    <property type="entry name" value="LRR_14"/>
    <property type="match status" value="1"/>
</dbReference>
<protein>
    <submittedName>
        <fullName evidence="8">Inactive leucine-rich repeat receptor kinase XIAO</fullName>
    </submittedName>
</protein>
<keyword evidence="3 6" id="KW-0732">Signal</keyword>
<name>A0AAD8M573_9APIA</name>
<dbReference type="EMBL" id="JAUIZM010000010">
    <property type="protein sequence ID" value="KAK1359867.1"/>
    <property type="molecule type" value="Genomic_DNA"/>
</dbReference>
<evidence type="ECO:0000256" key="6">
    <source>
        <dbReference type="SAM" id="SignalP"/>
    </source>
</evidence>
<dbReference type="PRINTS" id="PR00019">
    <property type="entry name" value="LEURICHRPT"/>
</dbReference>
<dbReference type="InterPro" id="IPR055414">
    <property type="entry name" value="LRR_R13L4/SHOC2-like"/>
</dbReference>
<reference evidence="8" key="2">
    <citation type="submission" date="2023-05" db="EMBL/GenBank/DDBJ databases">
        <authorList>
            <person name="Schelkunov M.I."/>
        </authorList>
    </citation>
    <scope>NUCLEOTIDE SEQUENCE</scope>
    <source>
        <strain evidence="8">Hsosn_3</strain>
        <tissue evidence="8">Leaf</tissue>
    </source>
</reference>
<evidence type="ECO:0000256" key="4">
    <source>
        <dbReference type="ARBA" id="ARBA00022737"/>
    </source>
</evidence>
<feature type="domain" description="Disease resistance R13L4/SHOC-2-like LRR" evidence="7">
    <location>
        <begin position="110"/>
        <end position="335"/>
    </location>
</feature>
<gene>
    <name evidence="8" type="ORF">POM88_044341</name>
</gene>
<evidence type="ECO:0000256" key="5">
    <source>
        <dbReference type="ARBA" id="ARBA00023136"/>
    </source>
</evidence>
<sequence length="425" mass="46669">MAITTSLKFTTSSLLLLLFIILTVLQVHSITHWQDIQVLEDFNNAVSPNSVSPGSCLSSWDFKLDPCDNLYSDTFTCGFRCDAIISNASRVTELALDQAGYSGTLSPNLNLPYLETLDISNNFFTGPIPNSFSNLTRLKKLSFSRNSFTNSVPESIGSLINLEELSLDNNNLRGTIPFALNGLKNLKRLELQSNDLTGEFPELTQLNQLVYLDASHNAISGNIPLHFPPSVIEIIMRNNQIQGKIPENLLANLSSLQVLDLSHNQLTESIPPSLFTHPTLQQLILSDNNLQTIQSPVDGNYQNNLIEIDLSNNNIHGFLPGLMGRMPKLSALSLENNKFSGMIPTQYAVKVVFPETGTVPFQRLMLGGNYLLGGIPGPLTGLKAGSVNVNLGDNCLYRCPAIFFFCLSGSQKTFTECKNFGPIIP</sequence>
<dbReference type="InterPro" id="IPR003591">
    <property type="entry name" value="Leu-rich_rpt_typical-subtyp"/>
</dbReference>
<dbReference type="GO" id="GO:0006952">
    <property type="term" value="P:defense response"/>
    <property type="evidence" value="ECO:0007669"/>
    <property type="project" value="UniProtKB-ARBA"/>
</dbReference>
<keyword evidence="8" id="KW-0675">Receptor</keyword>
<dbReference type="Proteomes" id="UP001237642">
    <property type="component" value="Unassembled WGS sequence"/>
</dbReference>
<comment type="subcellular location">
    <subcellularLocation>
        <location evidence="1">Membrane</location>
    </subcellularLocation>
</comment>
<keyword evidence="8" id="KW-0418">Kinase</keyword>
<accession>A0AAD8M573</accession>
<dbReference type="PANTHER" id="PTHR48009">
    <property type="entry name" value="LEUCINE-RICH REPEAT (LRR) FAMILY PROTEIN"/>
    <property type="match status" value="1"/>
</dbReference>
<dbReference type="PANTHER" id="PTHR48009:SF7">
    <property type="entry name" value="LEUCINE-RICH REPEAT (LRR) FAMILY PROTEIN"/>
    <property type="match status" value="1"/>
</dbReference>
<keyword evidence="2" id="KW-0433">Leucine-rich repeat</keyword>
<dbReference type="InterPro" id="IPR001611">
    <property type="entry name" value="Leu-rich_rpt"/>
</dbReference>
<proteinExistence type="predicted"/>
<evidence type="ECO:0000313" key="9">
    <source>
        <dbReference type="Proteomes" id="UP001237642"/>
    </source>
</evidence>
<dbReference type="GO" id="GO:0016301">
    <property type="term" value="F:kinase activity"/>
    <property type="evidence" value="ECO:0007669"/>
    <property type="project" value="UniProtKB-KW"/>
</dbReference>
<reference evidence="8" key="1">
    <citation type="submission" date="2023-02" db="EMBL/GenBank/DDBJ databases">
        <title>Genome of toxic invasive species Heracleum sosnowskyi carries increased number of genes despite the absence of recent whole-genome duplications.</title>
        <authorList>
            <person name="Schelkunov M."/>
            <person name="Shtratnikova V."/>
            <person name="Makarenko M."/>
            <person name="Klepikova A."/>
            <person name="Omelchenko D."/>
            <person name="Novikova G."/>
            <person name="Obukhova E."/>
            <person name="Bogdanov V."/>
            <person name="Penin A."/>
            <person name="Logacheva M."/>
        </authorList>
    </citation>
    <scope>NUCLEOTIDE SEQUENCE</scope>
    <source>
        <strain evidence="8">Hsosn_3</strain>
        <tissue evidence="8">Leaf</tissue>
    </source>
</reference>
<dbReference type="InterPro" id="IPR032675">
    <property type="entry name" value="LRR_dom_sf"/>
</dbReference>
<evidence type="ECO:0000313" key="8">
    <source>
        <dbReference type="EMBL" id="KAK1359867.1"/>
    </source>
</evidence>
<dbReference type="Gene3D" id="3.80.10.10">
    <property type="entry name" value="Ribonuclease Inhibitor"/>
    <property type="match status" value="2"/>
</dbReference>
<keyword evidence="9" id="KW-1185">Reference proteome</keyword>
<dbReference type="PROSITE" id="PS51450">
    <property type="entry name" value="LRR"/>
    <property type="match status" value="1"/>
</dbReference>
<dbReference type="SUPFAM" id="SSF52058">
    <property type="entry name" value="L domain-like"/>
    <property type="match status" value="1"/>
</dbReference>
<feature type="signal peptide" evidence="6">
    <location>
        <begin position="1"/>
        <end position="29"/>
    </location>
</feature>
<dbReference type="GO" id="GO:0016020">
    <property type="term" value="C:membrane"/>
    <property type="evidence" value="ECO:0007669"/>
    <property type="project" value="UniProtKB-SubCell"/>
</dbReference>
<evidence type="ECO:0000256" key="3">
    <source>
        <dbReference type="ARBA" id="ARBA00022729"/>
    </source>
</evidence>
<keyword evidence="8" id="KW-0808">Transferase</keyword>
<dbReference type="InterPro" id="IPR053213">
    <property type="entry name" value="RLP29"/>
</dbReference>
<evidence type="ECO:0000259" key="7">
    <source>
        <dbReference type="Pfam" id="PF23598"/>
    </source>
</evidence>
<organism evidence="8 9">
    <name type="scientific">Heracleum sosnowskyi</name>
    <dbReference type="NCBI Taxonomy" id="360622"/>
    <lineage>
        <taxon>Eukaryota</taxon>
        <taxon>Viridiplantae</taxon>
        <taxon>Streptophyta</taxon>
        <taxon>Embryophyta</taxon>
        <taxon>Tracheophyta</taxon>
        <taxon>Spermatophyta</taxon>
        <taxon>Magnoliopsida</taxon>
        <taxon>eudicotyledons</taxon>
        <taxon>Gunneridae</taxon>
        <taxon>Pentapetalae</taxon>
        <taxon>asterids</taxon>
        <taxon>campanulids</taxon>
        <taxon>Apiales</taxon>
        <taxon>Apiaceae</taxon>
        <taxon>Apioideae</taxon>
        <taxon>apioid superclade</taxon>
        <taxon>Tordylieae</taxon>
        <taxon>Tordyliinae</taxon>
        <taxon>Heracleum</taxon>
    </lineage>
</organism>
<keyword evidence="5" id="KW-0472">Membrane</keyword>
<dbReference type="FunFam" id="3.80.10.10:FF:000400">
    <property type="entry name" value="Nuclear pore complex protein NUP107"/>
    <property type="match status" value="1"/>
</dbReference>
<comment type="caution">
    <text evidence="8">The sequence shown here is derived from an EMBL/GenBank/DDBJ whole genome shotgun (WGS) entry which is preliminary data.</text>
</comment>
<keyword evidence="4" id="KW-0677">Repeat</keyword>
<evidence type="ECO:0000256" key="1">
    <source>
        <dbReference type="ARBA" id="ARBA00004370"/>
    </source>
</evidence>
<dbReference type="AlphaFoldDB" id="A0AAD8M573"/>
<evidence type="ECO:0000256" key="2">
    <source>
        <dbReference type="ARBA" id="ARBA00022614"/>
    </source>
</evidence>
<feature type="chain" id="PRO_5042019872" evidence="6">
    <location>
        <begin position="30"/>
        <end position="425"/>
    </location>
</feature>
<dbReference type="GO" id="GO:0051707">
    <property type="term" value="P:response to other organism"/>
    <property type="evidence" value="ECO:0007669"/>
    <property type="project" value="UniProtKB-ARBA"/>
</dbReference>